<evidence type="ECO:0000313" key="11">
    <source>
        <dbReference type="EMBL" id="SZF04849.1"/>
    </source>
</evidence>
<protein>
    <recommendedName>
        <fullName evidence="10">ATP synthase subunit 4</fullName>
    </recommendedName>
</protein>
<dbReference type="InterPro" id="IPR013837">
    <property type="entry name" value="ATP_synth_F0_suB"/>
</dbReference>
<evidence type="ECO:0000256" key="2">
    <source>
        <dbReference type="ARBA" id="ARBA00022448"/>
    </source>
</evidence>
<evidence type="ECO:0000256" key="5">
    <source>
        <dbReference type="ARBA" id="ARBA00022792"/>
    </source>
</evidence>
<reference evidence="11 12" key="1">
    <citation type="submission" date="2017-11" db="EMBL/GenBank/DDBJ databases">
        <authorList>
            <person name="Kracher B."/>
        </authorList>
    </citation>
    <scope>NUCLEOTIDE SEQUENCE [LARGE SCALE GENOMIC DNA]</scope>
    <source>
        <strain evidence="11 12">RACE1</strain>
    </source>
</reference>
<dbReference type="GO" id="GO:0005743">
    <property type="term" value="C:mitochondrial inner membrane"/>
    <property type="evidence" value="ECO:0007669"/>
    <property type="project" value="UniProtKB-SubCell"/>
</dbReference>
<evidence type="ECO:0000256" key="4">
    <source>
        <dbReference type="ARBA" id="ARBA00022781"/>
    </source>
</evidence>
<organism evidence="11 12">
    <name type="scientific">Blumeria hordei</name>
    <name type="common">Barley powdery mildew</name>
    <name type="synonym">Blumeria graminis f. sp. hordei</name>
    <dbReference type="NCBI Taxonomy" id="2867405"/>
    <lineage>
        <taxon>Eukaryota</taxon>
        <taxon>Fungi</taxon>
        <taxon>Dikarya</taxon>
        <taxon>Ascomycota</taxon>
        <taxon>Pezizomycotina</taxon>
        <taxon>Leotiomycetes</taxon>
        <taxon>Erysiphales</taxon>
        <taxon>Erysiphaceae</taxon>
        <taxon>Blumeria</taxon>
    </lineage>
</organism>
<evidence type="ECO:0000313" key="12">
    <source>
        <dbReference type="Proteomes" id="UP000275772"/>
    </source>
</evidence>
<comment type="similarity">
    <text evidence="1 10">Belongs to the eukaryotic ATPase B chain family.</text>
</comment>
<dbReference type="GO" id="GO:0045259">
    <property type="term" value="C:proton-transporting ATP synthase complex"/>
    <property type="evidence" value="ECO:0007669"/>
    <property type="project" value="UniProtKB-KW"/>
</dbReference>
<dbReference type="GO" id="GO:0046933">
    <property type="term" value="F:proton-transporting ATP synthase activity, rotational mechanism"/>
    <property type="evidence" value="ECO:0007669"/>
    <property type="project" value="TreeGrafter"/>
</dbReference>
<dbReference type="Gene3D" id="1.20.5.2210">
    <property type="match status" value="1"/>
</dbReference>
<dbReference type="Proteomes" id="UP000275772">
    <property type="component" value="Unassembled WGS sequence"/>
</dbReference>
<evidence type="ECO:0000256" key="10">
    <source>
        <dbReference type="RuleBase" id="RU368017"/>
    </source>
</evidence>
<keyword evidence="8 10" id="KW-0472">Membrane</keyword>
<evidence type="ECO:0000256" key="1">
    <source>
        <dbReference type="ARBA" id="ARBA00007479"/>
    </source>
</evidence>
<proteinExistence type="inferred from homology"/>
<evidence type="ECO:0000256" key="3">
    <source>
        <dbReference type="ARBA" id="ARBA00022547"/>
    </source>
</evidence>
<dbReference type="PANTHER" id="PTHR12733:SF3">
    <property type="entry name" value="ATP SYNTHASE F(0) COMPLEX SUBUNIT B1, MITOCHONDRIAL"/>
    <property type="match status" value="1"/>
</dbReference>
<dbReference type="InterPro" id="IPR008688">
    <property type="entry name" value="ATP_synth_Bsub_B/MI25"/>
</dbReference>
<evidence type="ECO:0000256" key="9">
    <source>
        <dbReference type="ARBA" id="ARBA00062152"/>
    </source>
</evidence>
<keyword evidence="4 10" id="KW-0375">Hydrogen ion transport</keyword>
<dbReference type="EMBL" id="UNSH01000068">
    <property type="protein sequence ID" value="SZF04849.1"/>
    <property type="molecule type" value="Genomic_DNA"/>
</dbReference>
<dbReference type="FunFam" id="1.20.5.2210:FF:000002">
    <property type="entry name" value="ATP synthase subunit 4 mitochondrial"/>
    <property type="match status" value="1"/>
</dbReference>
<keyword evidence="2 10" id="KW-0813">Transport</keyword>
<keyword evidence="3 10" id="KW-0138">CF(0)</keyword>
<evidence type="ECO:0000256" key="8">
    <source>
        <dbReference type="ARBA" id="ARBA00023136"/>
    </source>
</evidence>
<keyword evidence="6 10" id="KW-0406">Ion transport</keyword>
<keyword evidence="7 10" id="KW-0496">Mitochondrion</keyword>
<comment type="subcellular location">
    <subcellularLocation>
        <location evidence="10">Mitochondrion</location>
    </subcellularLocation>
    <subcellularLocation>
        <location evidence="10">Mitochondrion inner membrane</location>
    </subcellularLocation>
</comment>
<comment type="subunit">
    <text evidence="9 10">F-type ATPases have 2 components, CF(1) - the catalytic core - and CF(0) - the membrane proton channel. In yeast, the dimeric form of ATP synthase consists of 17 polypeptides: alpha, beta, gamma, delta, epsilon, 4 (B), 5 (OSCP), 6 (A), 8, 9 (C), d, E (Tim11), f, g, h, i/j and k.</text>
</comment>
<dbReference type="AlphaFoldDB" id="A0A383UYM5"/>
<comment type="function">
    <text evidence="10">Subunit b, of the mitochondrial membrane ATP synthase complex (F(1)F(0) ATP synthase or Complex V) that produces ATP from ADP in the presence of a proton gradient across the membrane which is generated by electron transport complexes of the respiratory chain. ATP synthase complex consist of a soluble F(1) head domain - the catalytic core - and a membrane F(1) domain - the membrane proton channel. These two domains are linked by a central stalk rotating inside the F(1) region and a stationary peripheral stalk. During catalysis, ATP synthesis in the catalytic domain of F(1) is coupled via a rotary mechanism of the central stalk subunits to proton translocation. In vivo, can only synthesize ATP although its ATP hydrolase activity can be activated artificially in vitro. Part of the complex F(0) domain. Part of the complex F(0) domain and the peripheric stalk, which acts as a stator to hold the catalytic alpha(3)beta(3) subcomplex and subunit a/ATP6 static relative to the rotary elements.</text>
</comment>
<name>A0A383UYM5_BLUHO</name>
<dbReference type="Pfam" id="PF05405">
    <property type="entry name" value="Mt_ATP-synt_B"/>
    <property type="match status" value="1"/>
</dbReference>
<accession>A0A383UYM5</accession>
<sequence length="244" mass="26885">MTFRLARSLVGAARLRPALSAQSLPALNISLASHRPFSSVPSEDPKKKAQSILDTLPGNSLISKTAILSTTAGAAIYALSNEYYVANEETVVAFCLLSIWTAVFKFGGPMYKEWAESQIDKVKNILNSARADHTEAVKSRIESVKQLGGVVDITKTLFEVSKETAKLEAQAFELEQKTALAAEAKAVLDSWLRYEGQVKLREQKELSEKVIANVKKELQNPKVLQQILQQSILDVERIVQSKAQ</sequence>
<dbReference type="VEuPathDB" id="FungiDB:BLGHR1_15648"/>
<gene>
    <name evidence="11" type="ORF">BLGHR1_15648</name>
</gene>
<evidence type="ECO:0000256" key="6">
    <source>
        <dbReference type="ARBA" id="ARBA00023065"/>
    </source>
</evidence>
<evidence type="ECO:0000256" key="7">
    <source>
        <dbReference type="ARBA" id="ARBA00023128"/>
    </source>
</evidence>
<dbReference type="SUPFAM" id="SSF161060">
    <property type="entry name" value="ATP synthase B chain-like"/>
    <property type="match status" value="1"/>
</dbReference>
<dbReference type="PANTHER" id="PTHR12733">
    <property type="entry name" value="MITOCHONDRIAL ATP SYNTHASE B CHAIN"/>
    <property type="match status" value="1"/>
</dbReference>
<keyword evidence="5 10" id="KW-0999">Mitochondrion inner membrane</keyword>